<keyword evidence="1" id="KW-0175">Coiled coil</keyword>
<dbReference type="AlphaFoldDB" id="A0AAD8QUA4"/>
<dbReference type="EMBL" id="JAUUTY010000007">
    <property type="protein sequence ID" value="KAK1609113.1"/>
    <property type="molecule type" value="Genomic_DNA"/>
</dbReference>
<feature type="region of interest" description="Disordered" evidence="2">
    <location>
        <begin position="20"/>
        <end position="41"/>
    </location>
</feature>
<reference evidence="3" key="1">
    <citation type="submission" date="2023-07" db="EMBL/GenBank/DDBJ databases">
        <title>A chromosome-level genome assembly of Lolium multiflorum.</title>
        <authorList>
            <person name="Chen Y."/>
            <person name="Copetti D."/>
            <person name="Kolliker R."/>
            <person name="Studer B."/>
        </authorList>
    </citation>
    <scope>NUCLEOTIDE SEQUENCE</scope>
    <source>
        <strain evidence="3">02402/16</strain>
        <tissue evidence="3">Leaf</tissue>
    </source>
</reference>
<organism evidence="3 4">
    <name type="scientific">Lolium multiflorum</name>
    <name type="common">Italian ryegrass</name>
    <name type="synonym">Lolium perenne subsp. multiflorum</name>
    <dbReference type="NCBI Taxonomy" id="4521"/>
    <lineage>
        <taxon>Eukaryota</taxon>
        <taxon>Viridiplantae</taxon>
        <taxon>Streptophyta</taxon>
        <taxon>Embryophyta</taxon>
        <taxon>Tracheophyta</taxon>
        <taxon>Spermatophyta</taxon>
        <taxon>Magnoliopsida</taxon>
        <taxon>Liliopsida</taxon>
        <taxon>Poales</taxon>
        <taxon>Poaceae</taxon>
        <taxon>BOP clade</taxon>
        <taxon>Pooideae</taxon>
        <taxon>Poodae</taxon>
        <taxon>Poeae</taxon>
        <taxon>Poeae Chloroplast Group 2 (Poeae type)</taxon>
        <taxon>Loliodinae</taxon>
        <taxon>Loliinae</taxon>
        <taxon>Lolium</taxon>
    </lineage>
</organism>
<evidence type="ECO:0000256" key="2">
    <source>
        <dbReference type="SAM" id="MobiDB-lite"/>
    </source>
</evidence>
<feature type="compositionally biased region" description="Basic and acidic residues" evidence="2">
    <location>
        <begin position="24"/>
        <end position="38"/>
    </location>
</feature>
<feature type="region of interest" description="Disordered" evidence="2">
    <location>
        <begin position="102"/>
        <end position="142"/>
    </location>
</feature>
<evidence type="ECO:0000256" key="1">
    <source>
        <dbReference type="SAM" id="Coils"/>
    </source>
</evidence>
<name>A0AAD8QUA4_LOLMU</name>
<accession>A0AAD8QUA4</accession>
<evidence type="ECO:0000313" key="3">
    <source>
        <dbReference type="EMBL" id="KAK1609113.1"/>
    </source>
</evidence>
<feature type="coiled-coil region" evidence="1">
    <location>
        <begin position="155"/>
        <end position="196"/>
    </location>
</feature>
<evidence type="ECO:0000313" key="4">
    <source>
        <dbReference type="Proteomes" id="UP001231189"/>
    </source>
</evidence>
<dbReference type="Proteomes" id="UP001231189">
    <property type="component" value="Unassembled WGS sequence"/>
</dbReference>
<comment type="caution">
    <text evidence="3">The sequence shown here is derived from an EMBL/GenBank/DDBJ whole genome shotgun (WGS) entry which is preliminary data.</text>
</comment>
<protein>
    <submittedName>
        <fullName evidence="3">Uncharacterized protein</fullName>
    </submittedName>
</protein>
<gene>
    <name evidence="3" type="ORF">QYE76_032786</name>
</gene>
<sequence length="393" mass="44037">MSPRPLCCWNVVSARVQLSSGGTMEKDRHGRTLRGDQRRSRRVWRPWRCSSPLRAAKASRRDRSPLARPRWPTRRTALYNGLVVGYHKAKIERADMARELEAAKDMPSPRGPSSEEDLPSRPRAALGGRGGPGRSCQAGDERGVGAARWAGSNHITELEAAKQAGREEVEDLSRRLEEVEKQRRALRDEVTAQSQELTETAKRWVSEISVLDRGLAAAFPEAQDAALAAVGKAREERRQATGEQSSAFFSMDDYLASMAARVEPITKLGWELRKAAEELIRLLWPTETLPQDLANLIKWLETAPTASSTGRTRPRAGRHGVFCAVLVQRASEALLVYGRSRRGQQPGFFDQVDSIFTSFFSFSFCIQLDPWRVDVSRQDGFGPVYEEEWCEAD</sequence>
<proteinExistence type="predicted"/>
<keyword evidence="4" id="KW-1185">Reference proteome</keyword>